<evidence type="ECO:0000259" key="2">
    <source>
        <dbReference type="Pfam" id="PF06452"/>
    </source>
</evidence>
<dbReference type="SUPFAM" id="SSF49344">
    <property type="entry name" value="CBD9-like"/>
    <property type="match status" value="1"/>
</dbReference>
<dbReference type="Pfam" id="PF06452">
    <property type="entry name" value="CBM9_1"/>
    <property type="match status" value="1"/>
</dbReference>
<evidence type="ECO:0000256" key="1">
    <source>
        <dbReference type="SAM" id="SignalP"/>
    </source>
</evidence>
<dbReference type="Gene3D" id="2.60.40.1190">
    <property type="match status" value="1"/>
</dbReference>
<dbReference type="GO" id="GO:0016052">
    <property type="term" value="P:carbohydrate catabolic process"/>
    <property type="evidence" value="ECO:0007669"/>
    <property type="project" value="InterPro"/>
</dbReference>
<dbReference type="EMBL" id="JABAEW010000016">
    <property type="protein sequence ID" value="NMD86903.1"/>
    <property type="molecule type" value="Genomic_DNA"/>
</dbReference>
<dbReference type="Gene3D" id="3.20.20.80">
    <property type="entry name" value="Glycosidases"/>
    <property type="match status" value="1"/>
</dbReference>
<dbReference type="GO" id="GO:0030246">
    <property type="term" value="F:carbohydrate binding"/>
    <property type="evidence" value="ECO:0007669"/>
    <property type="project" value="InterPro"/>
</dbReference>
<reference evidence="3 4" key="1">
    <citation type="submission" date="2020-04" db="EMBL/GenBank/DDBJ databases">
        <authorList>
            <person name="Hitch T.C.A."/>
            <person name="Wylensek D."/>
            <person name="Clavel T."/>
        </authorList>
    </citation>
    <scope>NUCLEOTIDE SEQUENCE [LARGE SCALE GENOMIC DNA]</scope>
    <source>
        <strain evidence="3 4">COR2-253-APC-1A</strain>
    </source>
</reference>
<gene>
    <name evidence="3" type="ORF">HF882_09940</name>
</gene>
<evidence type="ECO:0000313" key="4">
    <source>
        <dbReference type="Proteomes" id="UP000576225"/>
    </source>
</evidence>
<name>A0A848AX46_9BACT</name>
<dbReference type="RefSeq" id="WP_168962494.1">
    <property type="nucleotide sequence ID" value="NZ_JABAEW010000016.1"/>
</dbReference>
<dbReference type="GO" id="GO:0004553">
    <property type="term" value="F:hydrolase activity, hydrolyzing O-glycosyl compounds"/>
    <property type="evidence" value="ECO:0007669"/>
    <property type="project" value="InterPro"/>
</dbReference>
<feature type="signal peptide" evidence="1">
    <location>
        <begin position="1"/>
        <end position="17"/>
    </location>
</feature>
<keyword evidence="1" id="KW-0732">Signal</keyword>
<dbReference type="Proteomes" id="UP000576225">
    <property type="component" value="Unassembled WGS sequence"/>
</dbReference>
<accession>A0A848AX46</accession>
<dbReference type="AlphaFoldDB" id="A0A848AX46"/>
<sequence length="1198" mass="132851">MYRYLICAVLPAAFALAAADVKIEAAEYSFGSPALPLVLRFGAADGLRYTLTLTDTFTGKTAAKQEGPVTAERLPLRLELPYGSYQAKLEVADGSGRKIAEQTRGFRVMTRSCAEYASEAEREYEFRYGIPGGCSDHTAPADSEALGRRWFRFENPNWKHTETAPGVYDFTALRRAAERWRPFHVRLNSLQALYHHPAFYDPADLPGFSRGYGRYLQAMAAAMAGTVDEHELGNEDNGANKNLYTEVGRHGSAGIRSRQPFAVTGNSGTAHIDYGWLERQGARRLFDTVDALAIHPYTNNSTCTEAASPEAFRLDEQFRRLYDLVFRYGGMKELWNTEFGWPNGAAEHERHRTNLYIRMLIFGDAAGMRMQTVYNWDRDYNTVHHAAGVALHQFARRRMGTRFVGLLRDPACDCYTAVYEGSGKAFAIQWTPGEKSFAPTIAGTCSDLFGNPVEQPQISRSVLYIDGIGGDTVRAAAAAHAGEWAERFKAKFKQFPSPRFASFAAIAPTDTAKLRNALLALSGQFHAPISNTDQAHFAFALRWYLAAARYFPAGTAECAFDPAPAEQLVRELNRDGLDLPSVRWLLRTADRIRLERDMAAGNPEYRQECAAELAVLQKAVELFCRHGERVQFAVFTNLYRKSGDKFEERLQFVPTRPTPVQFRVSSYAGKPQRVTVRPLLPAGWKGEAVTVDVPAEGEAWGELILTAPGGTGAKEISVSTEIAGKPARITTFDNLEYIPAVNVSIPLINRDPEVLPVTFSNQEARPVSGRVKLSPAGVGGAPLALAGFRIGPNASETVKLRLAPDEFRRLAQSGYSLDARLSLDDGRKFEVAGIDVDFGIAVRMPDGFRADGDLSKWNGALPLKLNREEYARGSYGNSYSQNDLSAVTWLGWNEKNLCFAARVTDQVIHQVHTGDAMWTQDSIQLLFAADGSDRIREFIIAQTPQGALVWDQTAKRTVAEARLFVNYRNGEFIYELALPWESLGGRCRDAVRCGSLRYAIAINDDDVLVSRRYLERFPNTVVNSRRVAAFPEITLSARGPQPVAQEAPAFQEDFAAYPDGTVPEGWLHMHSGYPTGTIRVAAGRGEHGGNALRIANEQPNKPHHFCILTDELKLEPGVRYELRVRLRGNDIAGAQVGICSDAYGNQDFRYLKLPENLPEWTTLATEAKGGQTGRRRVVVRAVNRVGELLIDRIEAVRK</sequence>
<evidence type="ECO:0000313" key="3">
    <source>
        <dbReference type="EMBL" id="NMD86903.1"/>
    </source>
</evidence>
<dbReference type="InterPro" id="IPR010502">
    <property type="entry name" value="Carb-bd_dom_fam9"/>
</dbReference>
<feature type="domain" description="Carbohydrate-binding" evidence="2">
    <location>
        <begin position="876"/>
        <end position="1006"/>
    </location>
</feature>
<dbReference type="CDD" id="cd09621">
    <property type="entry name" value="CBM9_like_5"/>
    <property type="match status" value="1"/>
</dbReference>
<dbReference type="InterPro" id="IPR017853">
    <property type="entry name" value="GH"/>
</dbReference>
<dbReference type="SUPFAM" id="SSF51445">
    <property type="entry name" value="(Trans)glycosidases"/>
    <property type="match status" value="1"/>
</dbReference>
<protein>
    <recommendedName>
        <fullName evidence="2">Carbohydrate-binding domain-containing protein</fullName>
    </recommendedName>
</protein>
<proteinExistence type="predicted"/>
<feature type="chain" id="PRO_5032750699" description="Carbohydrate-binding domain-containing protein" evidence="1">
    <location>
        <begin position="18"/>
        <end position="1198"/>
    </location>
</feature>
<organism evidence="3 4">
    <name type="scientific">Victivallis vadensis</name>
    <dbReference type="NCBI Taxonomy" id="172901"/>
    <lineage>
        <taxon>Bacteria</taxon>
        <taxon>Pseudomonadati</taxon>
        <taxon>Lentisphaerota</taxon>
        <taxon>Lentisphaeria</taxon>
        <taxon>Victivallales</taxon>
        <taxon>Victivallaceae</taxon>
        <taxon>Victivallis</taxon>
    </lineage>
</organism>
<comment type="caution">
    <text evidence="3">The sequence shown here is derived from an EMBL/GenBank/DDBJ whole genome shotgun (WGS) entry which is preliminary data.</text>
</comment>